<protein>
    <submittedName>
        <fullName evidence="1">Uncharacterized protein</fullName>
    </submittedName>
</protein>
<evidence type="ECO:0000313" key="1">
    <source>
        <dbReference type="EMBL" id="MCM5681977.1"/>
    </source>
</evidence>
<sequence>MFGEITGWLVAFKYPAGDAAPHWLEILDAERESAVQTACALAAERWPEAAVFKIVPVMDF</sequence>
<dbReference type="EMBL" id="JAMKFE010000015">
    <property type="protein sequence ID" value="MCM5681977.1"/>
    <property type="molecule type" value="Genomic_DNA"/>
</dbReference>
<reference evidence="1" key="1">
    <citation type="submission" date="2022-05" db="EMBL/GenBank/DDBJ databases">
        <title>Schlegelella sp. nov., isolated from mangrove soil.</title>
        <authorList>
            <person name="Liu Y."/>
            <person name="Ge X."/>
            <person name="Liu W."/>
        </authorList>
    </citation>
    <scope>NUCLEOTIDE SEQUENCE</scope>
    <source>
        <strain evidence="1">S2-27</strain>
    </source>
</reference>
<accession>A0ABT0YUL6</accession>
<evidence type="ECO:0000313" key="2">
    <source>
        <dbReference type="Proteomes" id="UP001165541"/>
    </source>
</evidence>
<proteinExistence type="predicted"/>
<comment type="caution">
    <text evidence="1">The sequence shown here is derived from an EMBL/GenBank/DDBJ whole genome shotgun (WGS) entry which is preliminary data.</text>
</comment>
<name>A0ABT0YUL6_9BURK</name>
<dbReference type="RefSeq" id="WP_251780455.1">
    <property type="nucleotide sequence ID" value="NZ_JAMKFE010000015.1"/>
</dbReference>
<organism evidence="1 2">
    <name type="scientific">Caldimonas mangrovi</name>
    <dbReference type="NCBI Taxonomy" id="2944811"/>
    <lineage>
        <taxon>Bacteria</taxon>
        <taxon>Pseudomonadati</taxon>
        <taxon>Pseudomonadota</taxon>
        <taxon>Betaproteobacteria</taxon>
        <taxon>Burkholderiales</taxon>
        <taxon>Sphaerotilaceae</taxon>
        <taxon>Caldimonas</taxon>
    </lineage>
</organism>
<gene>
    <name evidence="1" type="ORF">M8A51_20815</name>
</gene>
<keyword evidence="2" id="KW-1185">Reference proteome</keyword>
<dbReference type="Proteomes" id="UP001165541">
    <property type="component" value="Unassembled WGS sequence"/>
</dbReference>